<dbReference type="SMART" id="SM00614">
    <property type="entry name" value="ZnF_BED"/>
    <property type="match status" value="1"/>
</dbReference>
<comment type="subcellular location">
    <subcellularLocation>
        <location evidence="1">Nucleus</location>
    </subcellularLocation>
</comment>
<dbReference type="Pfam" id="PF05699">
    <property type="entry name" value="Dimer_Tnp_hAT"/>
    <property type="match status" value="1"/>
</dbReference>
<reference evidence="7 8" key="1">
    <citation type="submission" date="2023-01" db="EMBL/GenBank/DDBJ databases">
        <authorList>
            <person name="Whitehead M."/>
        </authorList>
    </citation>
    <scope>NUCLEOTIDE SEQUENCE [LARGE SCALE GENOMIC DNA]</scope>
</reference>
<dbReference type="SUPFAM" id="SSF53098">
    <property type="entry name" value="Ribonuclease H-like"/>
    <property type="match status" value="1"/>
</dbReference>
<dbReference type="GO" id="GO:0008270">
    <property type="term" value="F:zinc ion binding"/>
    <property type="evidence" value="ECO:0007669"/>
    <property type="project" value="UniProtKB-KW"/>
</dbReference>
<name>A0AAV0VVF6_9HEMI</name>
<keyword evidence="5" id="KW-0539">Nucleus</keyword>
<gene>
    <name evidence="7" type="ORF">MEUPH1_LOCUS3983</name>
</gene>
<dbReference type="InterPro" id="IPR052035">
    <property type="entry name" value="ZnF_BED_domain_contain"/>
</dbReference>
<keyword evidence="4" id="KW-0862">Zinc</keyword>
<comment type="caution">
    <text evidence="7">The sequence shown here is derived from an EMBL/GenBank/DDBJ whole genome shotgun (WGS) entry which is preliminary data.</text>
</comment>
<keyword evidence="3" id="KW-0863">Zinc-finger</keyword>
<evidence type="ECO:0000259" key="6">
    <source>
        <dbReference type="Pfam" id="PF05699"/>
    </source>
</evidence>
<evidence type="ECO:0000256" key="3">
    <source>
        <dbReference type="ARBA" id="ARBA00022771"/>
    </source>
</evidence>
<accession>A0AAV0VVF6</accession>
<dbReference type="GO" id="GO:0005634">
    <property type="term" value="C:nucleus"/>
    <property type="evidence" value="ECO:0007669"/>
    <property type="project" value="UniProtKB-SubCell"/>
</dbReference>
<organism evidence="7 8">
    <name type="scientific">Macrosiphum euphorbiae</name>
    <name type="common">potato aphid</name>
    <dbReference type="NCBI Taxonomy" id="13131"/>
    <lineage>
        <taxon>Eukaryota</taxon>
        <taxon>Metazoa</taxon>
        <taxon>Ecdysozoa</taxon>
        <taxon>Arthropoda</taxon>
        <taxon>Hexapoda</taxon>
        <taxon>Insecta</taxon>
        <taxon>Pterygota</taxon>
        <taxon>Neoptera</taxon>
        <taxon>Paraneoptera</taxon>
        <taxon>Hemiptera</taxon>
        <taxon>Sternorrhyncha</taxon>
        <taxon>Aphidomorpha</taxon>
        <taxon>Aphidoidea</taxon>
        <taxon>Aphididae</taxon>
        <taxon>Macrosiphini</taxon>
        <taxon>Macrosiphum</taxon>
    </lineage>
</organism>
<dbReference type="Proteomes" id="UP001160148">
    <property type="component" value="Unassembled WGS sequence"/>
</dbReference>
<evidence type="ECO:0000313" key="7">
    <source>
        <dbReference type="EMBL" id="CAI6347167.1"/>
    </source>
</evidence>
<evidence type="ECO:0000256" key="5">
    <source>
        <dbReference type="ARBA" id="ARBA00023242"/>
    </source>
</evidence>
<dbReference type="AlphaFoldDB" id="A0AAV0VVF6"/>
<evidence type="ECO:0000256" key="1">
    <source>
        <dbReference type="ARBA" id="ARBA00004123"/>
    </source>
</evidence>
<keyword evidence="2" id="KW-0479">Metal-binding</keyword>
<keyword evidence="8" id="KW-1185">Reference proteome</keyword>
<dbReference type="PANTHER" id="PTHR46481:SF10">
    <property type="entry name" value="ZINC FINGER BED DOMAIN-CONTAINING PROTEIN 39"/>
    <property type="match status" value="1"/>
</dbReference>
<dbReference type="InterPro" id="IPR012337">
    <property type="entry name" value="RNaseH-like_sf"/>
</dbReference>
<evidence type="ECO:0000256" key="4">
    <source>
        <dbReference type="ARBA" id="ARBA00022833"/>
    </source>
</evidence>
<evidence type="ECO:0000313" key="8">
    <source>
        <dbReference type="Proteomes" id="UP001160148"/>
    </source>
</evidence>
<dbReference type="InterPro" id="IPR008906">
    <property type="entry name" value="HATC_C_dom"/>
</dbReference>
<protein>
    <recommendedName>
        <fullName evidence="6">HAT C-terminal dimerisation domain-containing protein</fullName>
    </recommendedName>
</protein>
<proteinExistence type="predicted"/>
<dbReference type="EMBL" id="CARXXK010000001">
    <property type="protein sequence ID" value="CAI6347167.1"/>
    <property type="molecule type" value="Genomic_DNA"/>
</dbReference>
<sequence length="675" mass="78039">MSNQRVSFDVSDEELDTSVASTSTSNTMYPVFGQLTENPTIVNIVNKRQKGVIWKFFTLGDKDESGVERGKCLEYGVQIKRKCNQTKSMINHLKMHKNVFDTFNDMNNLTKTENDSKKMKMSQPTMPQVVNLTKAWVKTNPNVKALNDSVSRFIIRGCHAYSIVQEPAFLELMKKAEPRYIVPSRKYFSQYHIPNAFEKSVDHVKSIIDNECKSAKSLSFTTDGWTSRSNESYISLTVHYGTEEWKLRHITLNLEHYKHQHTAVNLNNLIVRLIEKLSFCKDIPMYFITDNAPNLVAALRKVPDGYTWQHLRCVAHSLQLEIVDAKKNTSDLDILLVACRSIVGHYKRSSTTKARLFELQKKENMSPPLMLIQNVKTRWNSEYLMLQRIYELKRFISADLIKSNSTIDNLTRDQYSTIEGLLCVLKPLYKATNDLCSSSFPTAVSIIFYLHYIIETLRELHQNHSNLKVHTFASKVSIGKTSHFPSFKENTTLLLCMVVDPRLKAYFLNEHQVQNLKTTMKNEIIKYQLPLEAISINTIPEVNTDENDMWSMVGEWSTETLPQTNNENNDLIIEKEIENCMQDPKEPKKTNSFQFWKDVGQIKYPYIKCLALQHLAIPATQVTSERLFSSAGQIVSDRRTLLLPEHVEQLLFLKDYYKYILEMEDIEEGSKQEVE</sequence>
<feature type="domain" description="HAT C-terminal dimerisation" evidence="6">
    <location>
        <begin position="579"/>
        <end position="655"/>
    </location>
</feature>
<evidence type="ECO:0000256" key="2">
    <source>
        <dbReference type="ARBA" id="ARBA00022723"/>
    </source>
</evidence>
<dbReference type="GO" id="GO:0046983">
    <property type="term" value="F:protein dimerization activity"/>
    <property type="evidence" value="ECO:0007669"/>
    <property type="project" value="InterPro"/>
</dbReference>
<dbReference type="PANTHER" id="PTHR46481">
    <property type="entry name" value="ZINC FINGER BED DOMAIN-CONTAINING PROTEIN 4"/>
    <property type="match status" value="1"/>
</dbReference>
<dbReference type="SUPFAM" id="SSF140996">
    <property type="entry name" value="Hermes dimerisation domain"/>
    <property type="match status" value="1"/>
</dbReference>